<evidence type="ECO:0000313" key="2">
    <source>
        <dbReference type="EMBL" id="GJE65967.1"/>
    </source>
</evidence>
<comment type="caution">
    <text evidence="2">The sequence shown here is derived from an EMBL/GenBank/DDBJ whole genome shotgun (WGS) entry which is preliminary data.</text>
</comment>
<evidence type="ECO:0000256" key="1">
    <source>
        <dbReference type="SAM" id="MobiDB-lite"/>
    </source>
</evidence>
<sequence>MRFDTASTGNGRPNLPTIAIAFGFDRQTLYKNQTAKALPQEAVDARGLAQSPEEPADEPEATPKADRRDRRIVQLEQHSAAPRTEIQGLRE</sequence>
<dbReference type="Proteomes" id="UP001055039">
    <property type="component" value="Unassembled WGS sequence"/>
</dbReference>
<feature type="compositionally biased region" description="Basic and acidic residues" evidence="1">
    <location>
        <begin position="61"/>
        <end position="70"/>
    </location>
</feature>
<feature type="region of interest" description="Disordered" evidence="1">
    <location>
        <begin position="38"/>
        <end position="70"/>
    </location>
</feature>
<reference evidence="2" key="2">
    <citation type="submission" date="2021-08" db="EMBL/GenBank/DDBJ databases">
        <authorList>
            <person name="Tani A."/>
            <person name="Ola A."/>
            <person name="Ogura Y."/>
            <person name="Katsura K."/>
            <person name="Hayashi T."/>
        </authorList>
    </citation>
    <scope>NUCLEOTIDE SEQUENCE</scope>
    <source>
        <strain evidence="2">NBRC 15686</strain>
    </source>
</reference>
<name>A0ABQ4UGN8_9HYPH</name>
<reference evidence="2" key="1">
    <citation type="journal article" date="2021" name="Front. Microbiol.">
        <title>Comprehensive Comparative Genomics and Phenotyping of Methylobacterium Species.</title>
        <authorList>
            <person name="Alessa O."/>
            <person name="Ogura Y."/>
            <person name="Fujitani Y."/>
            <person name="Takami H."/>
            <person name="Hayashi T."/>
            <person name="Sahin N."/>
            <person name="Tani A."/>
        </authorList>
    </citation>
    <scope>NUCLEOTIDE SEQUENCE</scope>
    <source>
        <strain evidence="2">NBRC 15686</strain>
    </source>
</reference>
<protein>
    <submittedName>
        <fullName evidence="2">Uncharacterized protein</fullName>
    </submittedName>
</protein>
<gene>
    <name evidence="2" type="ORF">LNAOJCKE_3181</name>
</gene>
<keyword evidence="3" id="KW-1185">Reference proteome</keyword>
<dbReference type="RefSeq" id="WP_238225478.1">
    <property type="nucleotide sequence ID" value="NZ_BAAADH010000007.1"/>
</dbReference>
<accession>A0ABQ4UGN8</accession>
<dbReference type="EMBL" id="BPRC01000011">
    <property type="protein sequence ID" value="GJE65967.1"/>
    <property type="molecule type" value="Genomic_DNA"/>
</dbReference>
<organism evidence="2 3">
    <name type="scientific">Methylorubrum aminovorans</name>
    <dbReference type="NCBI Taxonomy" id="269069"/>
    <lineage>
        <taxon>Bacteria</taxon>
        <taxon>Pseudomonadati</taxon>
        <taxon>Pseudomonadota</taxon>
        <taxon>Alphaproteobacteria</taxon>
        <taxon>Hyphomicrobiales</taxon>
        <taxon>Methylobacteriaceae</taxon>
        <taxon>Methylorubrum</taxon>
    </lineage>
</organism>
<evidence type="ECO:0000313" key="3">
    <source>
        <dbReference type="Proteomes" id="UP001055039"/>
    </source>
</evidence>
<proteinExistence type="predicted"/>